<evidence type="ECO:0000259" key="7">
    <source>
        <dbReference type="Pfam" id="PF17966"/>
    </source>
</evidence>
<organism evidence="8 9">
    <name type="scientific">Lactiplantibacillus dongliensis</name>
    <dbReference type="NCBI Taxonomy" id="2559919"/>
    <lineage>
        <taxon>Bacteria</taxon>
        <taxon>Bacillati</taxon>
        <taxon>Bacillota</taxon>
        <taxon>Bacilli</taxon>
        <taxon>Lactobacillales</taxon>
        <taxon>Lactobacillaceae</taxon>
        <taxon>Lactiplantibacillus</taxon>
    </lineage>
</organism>
<feature type="region of interest" description="Disordered" evidence="3">
    <location>
        <begin position="85"/>
        <end position="125"/>
    </location>
</feature>
<dbReference type="EMBL" id="JBHSSD010000032">
    <property type="protein sequence ID" value="MFC6164345.1"/>
    <property type="molecule type" value="Genomic_DNA"/>
</dbReference>
<feature type="domain" description="MucBP" evidence="5">
    <location>
        <begin position="470"/>
        <end position="532"/>
    </location>
</feature>
<evidence type="ECO:0000256" key="3">
    <source>
        <dbReference type="SAM" id="MobiDB-lite"/>
    </source>
</evidence>
<evidence type="ECO:0000256" key="1">
    <source>
        <dbReference type="ARBA" id="ARBA00022614"/>
    </source>
</evidence>
<dbReference type="RefSeq" id="WP_137640920.1">
    <property type="nucleotide sequence ID" value="NZ_BJDK01000033.1"/>
</dbReference>
<evidence type="ECO:0000259" key="5">
    <source>
        <dbReference type="Pfam" id="PF06458"/>
    </source>
</evidence>
<keyword evidence="4" id="KW-0472">Membrane</keyword>
<dbReference type="Gene3D" id="3.10.20.320">
    <property type="entry name" value="Putative peptidoglycan bound protein (lpxtg motif)"/>
    <property type="match status" value="2"/>
</dbReference>
<dbReference type="PANTHER" id="PTHR46652">
    <property type="entry name" value="LEUCINE-RICH REPEAT AND IQ DOMAIN-CONTAINING PROTEIN 1-RELATED"/>
    <property type="match status" value="1"/>
</dbReference>
<dbReference type="InterPro" id="IPR032675">
    <property type="entry name" value="LRR_dom_sf"/>
</dbReference>
<evidence type="ECO:0000313" key="9">
    <source>
        <dbReference type="Proteomes" id="UP001596253"/>
    </source>
</evidence>
<protein>
    <submittedName>
        <fullName evidence="8">MucBP domain-containing protein</fullName>
    </submittedName>
</protein>
<reference evidence="9" key="1">
    <citation type="journal article" date="2019" name="Int. J. Syst. Evol. Microbiol.">
        <title>The Global Catalogue of Microorganisms (GCM) 10K type strain sequencing project: providing services to taxonomists for standard genome sequencing and annotation.</title>
        <authorList>
            <consortium name="The Broad Institute Genomics Platform"/>
            <consortium name="The Broad Institute Genome Sequencing Center for Infectious Disease"/>
            <person name="Wu L."/>
            <person name="Ma J."/>
        </authorList>
    </citation>
    <scope>NUCLEOTIDE SEQUENCE [LARGE SCALE GENOMIC DNA]</scope>
    <source>
        <strain evidence="9">CCM 8932</strain>
    </source>
</reference>
<dbReference type="Gene3D" id="2.60.40.4300">
    <property type="match status" value="2"/>
</dbReference>
<feature type="transmembrane region" description="Helical" evidence="4">
    <location>
        <begin position="1025"/>
        <end position="1043"/>
    </location>
</feature>
<evidence type="ECO:0000256" key="2">
    <source>
        <dbReference type="ARBA" id="ARBA00022737"/>
    </source>
</evidence>
<dbReference type="InterPro" id="IPR050836">
    <property type="entry name" value="SDS22/Internalin_LRR"/>
</dbReference>
<feature type="region of interest" description="Disordered" evidence="3">
    <location>
        <begin position="951"/>
        <end position="978"/>
    </location>
</feature>
<proteinExistence type="predicted"/>
<dbReference type="Pfam" id="PF17965">
    <property type="entry name" value="MucBP_2"/>
    <property type="match status" value="2"/>
</dbReference>
<feature type="domain" description="Mub B2-like" evidence="7">
    <location>
        <begin position="677"/>
        <end position="773"/>
    </location>
</feature>
<evidence type="ECO:0000256" key="4">
    <source>
        <dbReference type="SAM" id="Phobius"/>
    </source>
</evidence>
<dbReference type="NCBIfam" id="TIGR01167">
    <property type="entry name" value="LPXTG_anchor"/>
    <property type="match status" value="1"/>
</dbReference>
<evidence type="ECO:0000313" key="8">
    <source>
        <dbReference type="EMBL" id="MFC6164345.1"/>
    </source>
</evidence>
<evidence type="ECO:0000259" key="6">
    <source>
        <dbReference type="Pfam" id="PF17965"/>
    </source>
</evidence>
<keyword evidence="4" id="KW-0812">Transmembrane</keyword>
<comment type="caution">
    <text evidence="8">The sequence shown here is derived from an EMBL/GenBank/DDBJ whole genome shotgun (WGS) entry which is preliminary data.</text>
</comment>
<keyword evidence="1" id="KW-0433">Leucine-rich repeat</keyword>
<sequence length="1047" mass="114270">MLKVSCFRDTGVMYNADKKWLMLGVLSSALVFGGWTYQAQAATTVGKSVAVVAETVKPAEATSMSMAGTSQVLPSNQLVPEVDTPTSATAVTVESAESATSATSAGASADSEQSMATSADDTMSATAGTQVSSAVTSQATSSSSVAESAATSVAPTKSVVPVVKAKAVTPAESIDAWMPNKQLQQIVLVNLAVAFPDENWHQVSDITKESLARLTTFDTNNWTTIDGKKWEFGTHIDGQQSFSLAGLEYATNLTNLHLGNNLNFNPGSVYGDITDITPLQGLTKLTDLGLELNRISDITPITGLTQIKNLDIRYNQIVDLSTLKLGQYADLKYEGQIIENPMAYIPINHEYTMHNPIKAPQGVTLGNVEAGQYHEFFNMVGFTAKGEPIYKYYTASGGGYTLNGDQITFHKIDDQIFLDGDEDEGETTYPRKFYMYLVATFFDAHGEIDEDGEGTPLVTIYTPYYNLGAPVTVNYVDEAGHAIADAEKLSGVIDDDYQVAAKEFVGYQLVGPDSVVKGTYGEDAQTITFTYRAVMGTLTVRYQDTEGRELHQPDEFTGQVGHQFKLTAPEIAGYTYQVVPGQLTGTYAEQTMTVILTYRQNPTKVTINYVDDDTNKTLKTDTLSGLPANTSDYQIQTIVQQQHKQGYQLVGTYPTGQLQFGKNNQVVTIHFKHQRVQTSQQHVFTQTIHYRYATGKQAAADVVTQLTFQRQGRQDLVTKQVSWGAWTPATINLPAKVSPMIAGYQADQLKVAAQTGITPTTRNRELTVTYHPLAVGPIRVIYRDMTADKILQTVNLTGKFGSTSNYQLAAQLDKYKQQGYRIVSSTYPTNDVTFGTEPQTYLVQLAHRHNSVTDTKTVTQTIHYTYTNGAVAAPLRQTTLSFQRTGRQDLVTGNTTWQAWTGTETTFPAQVSPMIKGYKAQQPVVAAETGITAEQADRDLTVIYMPVDNGSAVTDSEGDHLTTGTDERPAHGTHRPAVKPTATAPIETAMVGQGDQLQPSQPVLRPLVTHPASQLPQTDESRTGHWLPLIGLWLSALVGGFVYRRRH</sequence>
<feature type="compositionally biased region" description="Basic and acidic residues" evidence="3">
    <location>
        <begin position="957"/>
        <end position="970"/>
    </location>
</feature>
<keyword evidence="9" id="KW-1185">Reference proteome</keyword>
<dbReference type="Pfam" id="PF17966">
    <property type="entry name" value="Muc_B2"/>
    <property type="match status" value="2"/>
</dbReference>
<dbReference type="SUPFAM" id="SSF52058">
    <property type="entry name" value="L domain-like"/>
    <property type="match status" value="1"/>
</dbReference>
<feature type="domain" description="Mucin binding" evidence="6">
    <location>
        <begin position="604"/>
        <end position="673"/>
    </location>
</feature>
<keyword evidence="2" id="KW-0677">Repeat</keyword>
<name>A0ABW1R4J5_9LACO</name>
<dbReference type="PANTHER" id="PTHR46652:SF3">
    <property type="entry name" value="LEUCINE-RICH REPEAT-CONTAINING PROTEIN 9"/>
    <property type="match status" value="1"/>
</dbReference>
<dbReference type="InterPro" id="IPR041558">
    <property type="entry name" value="MucBP_2"/>
</dbReference>
<keyword evidence="4" id="KW-1133">Transmembrane helix</keyword>
<feature type="domain" description="Mucin binding" evidence="6">
    <location>
        <begin position="778"/>
        <end position="847"/>
    </location>
</feature>
<dbReference type="PROSITE" id="PS51450">
    <property type="entry name" value="LRR"/>
    <property type="match status" value="1"/>
</dbReference>
<dbReference type="InterPro" id="IPR041495">
    <property type="entry name" value="Mub_B2"/>
</dbReference>
<accession>A0ABW1R4J5</accession>
<dbReference type="Pfam" id="PF06458">
    <property type="entry name" value="MucBP"/>
    <property type="match status" value="2"/>
</dbReference>
<dbReference type="InterPro" id="IPR001611">
    <property type="entry name" value="Leu-rich_rpt"/>
</dbReference>
<gene>
    <name evidence="8" type="ORF">ACFP3T_06670</name>
</gene>
<feature type="domain" description="MucBP" evidence="5">
    <location>
        <begin position="538"/>
        <end position="599"/>
    </location>
</feature>
<dbReference type="Proteomes" id="UP001596253">
    <property type="component" value="Unassembled WGS sequence"/>
</dbReference>
<dbReference type="Gene3D" id="3.10.20.470">
    <property type="match status" value="2"/>
</dbReference>
<dbReference type="Gene3D" id="3.80.10.10">
    <property type="entry name" value="Ribonuclease Inhibitor"/>
    <property type="match status" value="1"/>
</dbReference>
<dbReference type="InterPro" id="IPR009459">
    <property type="entry name" value="MucBP_dom"/>
</dbReference>
<feature type="domain" description="Mub B2-like" evidence="7">
    <location>
        <begin position="852"/>
        <end position="946"/>
    </location>
</feature>